<feature type="domain" description="HTH lacI-type" evidence="4">
    <location>
        <begin position="13"/>
        <end position="67"/>
    </location>
</feature>
<dbReference type="PANTHER" id="PTHR30146">
    <property type="entry name" value="LACI-RELATED TRANSCRIPTIONAL REPRESSOR"/>
    <property type="match status" value="1"/>
</dbReference>
<dbReference type="InterPro" id="IPR000843">
    <property type="entry name" value="HTH_LacI"/>
</dbReference>
<evidence type="ECO:0000313" key="5">
    <source>
        <dbReference type="EMBL" id="MDQ8208892.1"/>
    </source>
</evidence>
<dbReference type="SUPFAM" id="SSF47413">
    <property type="entry name" value="lambda repressor-like DNA-binding domains"/>
    <property type="match status" value="1"/>
</dbReference>
<dbReference type="InterPro" id="IPR010982">
    <property type="entry name" value="Lambda_DNA-bd_dom_sf"/>
</dbReference>
<reference evidence="5 6" key="1">
    <citation type="submission" date="2023-04" db="EMBL/GenBank/DDBJ databases">
        <title>A novel bacteria isolated from coastal sediment.</title>
        <authorList>
            <person name="Liu X.-J."/>
            <person name="Du Z.-J."/>
        </authorList>
    </citation>
    <scope>NUCLEOTIDE SEQUENCE [LARGE SCALE GENOMIC DNA]</scope>
    <source>
        <strain evidence="5 6">SDUM461003</strain>
    </source>
</reference>
<dbReference type="Gene3D" id="1.10.260.40">
    <property type="entry name" value="lambda repressor-like DNA-binding domains"/>
    <property type="match status" value="1"/>
</dbReference>
<dbReference type="Proteomes" id="UP001225316">
    <property type="component" value="Unassembled WGS sequence"/>
</dbReference>
<dbReference type="Pfam" id="PF00356">
    <property type="entry name" value="LacI"/>
    <property type="match status" value="1"/>
</dbReference>
<name>A0ABU1AZ28_9BACT</name>
<evidence type="ECO:0000256" key="2">
    <source>
        <dbReference type="ARBA" id="ARBA00023125"/>
    </source>
</evidence>
<proteinExistence type="predicted"/>
<sequence length="346" mass="38581">MPSQKNNKSSKRPTQLDVAKASGFSRPTVSLALKGDPIVAKATRDKIRQIADSLGYVPDPLLSALSKYRKQLGTQSYQGTLAWISSSPHDYKWNEITPYHEYYLGACKQARRLGYTIEELDLQQQQLSPQRLDGILSARGINGLLLCPPVHSEEQYALPWDRYSIITFGYSVTSPNLHRVSASHYRATKRVFQELRDSGHQNIGFIFNTEVARKTQDLCQSAYLCEARKSNTKSIPPLIQDHISGAEIAAWFERHHPDAVIISAPNWPAVQASGIRIPEELSVACPMAPKHSPQLSGILEKSQQIGAAAVDTVVQMIEHDIRGIPEDPKYILLEGEWNTGSSIRMP</sequence>
<dbReference type="PROSITE" id="PS50932">
    <property type="entry name" value="HTH_LACI_2"/>
    <property type="match status" value="1"/>
</dbReference>
<dbReference type="InterPro" id="IPR028082">
    <property type="entry name" value="Peripla_BP_I"/>
</dbReference>
<dbReference type="Gene3D" id="3.40.50.2300">
    <property type="match status" value="2"/>
</dbReference>
<dbReference type="GO" id="GO:0003677">
    <property type="term" value="F:DNA binding"/>
    <property type="evidence" value="ECO:0007669"/>
    <property type="project" value="UniProtKB-KW"/>
</dbReference>
<dbReference type="EMBL" id="JARXHW010000044">
    <property type="protein sequence ID" value="MDQ8208892.1"/>
    <property type="molecule type" value="Genomic_DNA"/>
</dbReference>
<dbReference type="SUPFAM" id="SSF53822">
    <property type="entry name" value="Periplasmic binding protein-like I"/>
    <property type="match status" value="1"/>
</dbReference>
<keyword evidence="2 5" id="KW-0238">DNA-binding</keyword>
<evidence type="ECO:0000256" key="3">
    <source>
        <dbReference type="ARBA" id="ARBA00023163"/>
    </source>
</evidence>
<protein>
    <submittedName>
        <fullName evidence="5">LacI family DNA-binding transcriptional regulator</fullName>
    </submittedName>
</protein>
<dbReference type="PANTHER" id="PTHR30146:SF153">
    <property type="entry name" value="LACTOSE OPERON REPRESSOR"/>
    <property type="match status" value="1"/>
</dbReference>
<evidence type="ECO:0000313" key="6">
    <source>
        <dbReference type="Proteomes" id="UP001225316"/>
    </source>
</evidence>
<keyword evidence="1" id="KW-0805">Transcription regulation</keyword>
<dbReference type="Pfam" id="PF13377">
    <property type="entry name" value="Peripla_BP_3"/>
    <property type="match status" value="1"/>
</dbReference>
<dbReference type="InterPro" id="IPR046335">
    <property type="entry name" value="LacI/GalR-like_sensor"/>
</dbReference>
<dbReference type="CDD" id="cd01392">
    <property type="entry name" value="HTH_LacI"/>
    <property type="match status" value="1"/>
</dbReference>
<evidence type="ECO:0000259" key="4">
    <source>
        <dbReference type="PROSITE" id="PS50932"/>
    </source>
</evidence>
<accession>A0ABU1AZ28</accession>
<dbReference type="RefSeq" id="WP_308951619.1">
    <property type="nucleotide sequence ID" value="NZ_JARXHW010000044.1"/>
</dbReference>
<keyword evidence="6" id="KW-1185">Reference proteome</keyword>
<comment type="caution">
    <text evidence="5">The sequence shown here is derived from an EMBL/GenBank/DDBJ whole genome shotgun (WGS) entry which is preliminary data.</text>
</comment>
<keyword evidence="3" id="KW-0804">Transcription</keyword>
<dbReference type="SMART" id="SM00354">
    <property type="entry name" value="HTH_LACI"/>
    <property type="match status" value="1"/>
</dbReference>
<evidence type="ECO:0000256" key="1">
    <source>
        <dbReference type="ARBA" id="ARBA00023015"/>
    </source>
</evidence>
<gene>
    <name evidence="5" type="ORF">QEH52_15295</name>
</gene>
<organism evidence="5 6">
    <name type="scientific">Thalassobacterium maritimum</name>
    <dbReference type="NCBI Taxonomy" id="3041265"/>
    <lineage>
        <taxon>Bacteria</taxon>
        <taxon>Pseudomonadati</taxon>
        <taxon>Verrucomicrobiota</taxon>
        <taxon>Opitutia</taxon>
        <taxon>Puniceicoccales</taxon>
        <taxon>Coraliomargaritaceae</taxon>
        <taxon>Thalassobacterium</taxon>
    </lineage>
</organism>